<dbReference type="InterPro" id="IPR003038">
    <property type="entry name" value="DAD/Ost2"/>
</dbReference>
<protein>
    <recommendedName>
        <fullName evidence="8">Dolichyl-diphosphooligosaccharide--protein glycosyltransferase subunit OST2</fullName>
        <shortName evidence="8">Oligosaccharyl transferase subunit OST2</shortName>
    </recommendedName>
</protein>
<comment type="similarity">
    <text evidence="3 8">Belongs to the DAD/OST2 family.</text>
</comment>
<reference evidence="9 10" key="1">
    <citation type="submission" date="2022-07" db="EMBL/GenBank/DDBJ databases">
        <title>Genome-wide signatures of adaptation to extreme environments.</title>
        <authorList>
            <person name="Cho C.H."/>
            <person name="Yoon H.S."/>
        </authorList>
    </citation>
    <scope>NUCLEOTIDE SEQUENCE [LARGE SCALE GENOMIC DNA]</scope>
    <source>
        <strain evidence="9 10">DBV 063 E5</strain>
    </source>
</reference>
<keyword evidence="4 8" id="KW-0812">Transmembrane</keyword>
<dbReference type="EMBL" id="JANCYW010000001">
    <property type="protein sequence ID" value="KAK4534075.1"/>
    <property type="molecule type" value="Genomic_DNA"/>
</dbReference>
<evidence type="ECO:0000256" key="2">
    <source>
        <dbReference type="ARBA" id="ARBA00004922"/>
    </source>
</evidence>
<dbReference type="PANTHER" id="PTHR10705">
    <property type="entry name" value="DOLICHYL-DIPHOSPHOOLIGOSACCHARIDE--PROTEIN GLYCOSYLTRANSFERASE SUBUNIT DAD1"/>
    <property type="match status" value="1"/>
</dbReference>
<dbReference type="AlphaFoldDB" id="A0AAV9IPR1"/>
<dbReference type="GO" id="GO:0008250">
    <property type="term" value="C:oligosaccharyltransferase complex"/>
    <property type="evidence" value="ECO:0007669"/>
    <property type="project" value="InterPro"/>
</dbReference>
<comment type="function">
    <text evidence="8">Subunit of the oligosaccharyl transferase (OST) complex that catalyzes the initial transfer of a defined glycan (Glc(3)Man(9)GlcNAc(2) in eukaryotes) from the lipid carrier dolichol-pyrophosphate to an asparagine residue within an Asn-X-Ser/Thr consensus motif in nascent polypeptide chains, the first step in protein N-glycosylation. N-glycosylation occurs cotranslationally and the complex associates with the Sec61 complex at the channel-forming translocon complex that mediates protein translocation across the endoplasmic reticulum (ER). All subunits are required for a maximal enzyme activity.</text>
</comment>
<evidence type="ECO:0000256" key="8">
    <source>
        <dbReference type="RuleBase" id="RU361136"/>
    </source>
</evidence>
<evidence type="ECO:0000256" key="3">
    <source>
        <dbReference type="ARBA" id="ARBA00009386"/>
    </source>
</evidence>
<name>A0AAV9IPR1_CYACA</name>
<sequence length="118" mass="13201">MSSTQARRVLHELASGYRSVVPRELRLIDLYLVCLVATAGCLATYGMLAGTFPFNAFLSAMFCCLGSFVITVSLRMQLNPVNQAEDKHRWQQLTPELAYIGWTLCHLVLFLTVVNFIG</sequence>
<proteinExistence type="inferred from homology"/>
<feature type="transmembrane region" description="Helical" evidence="8">
    <location>
        <begin position="97"/>
        <end position="117"/>
    </location>
</feature>
<dbReference type="GO" id="GO:0006487">
    <property type="term" value="P:protein N-linked glycosylation"/>
    <property type="evidence" value="ECO:0007669"/>
    <property type="project" value="TreeGrafter"/>
</dbReference>
<evidence type="ECO:0000256" key="5">
    <source>
        <dbReference type="ARBA" id="ARBA00022824"/>
    </source>
</evidence>
<comment type="caution">
    <text evidence="9">The sequence shown here is derived from an EMBL/GenBank/DDBJ whole genome shotgun (WGS) entry which is preliminary data.</text>
</comment>
<evidence type="ECO:0000313" key="10">
    <source>
        <dbReference type="Proteomes" id="UP001301350"/>
    </source>
</evidence>
<keyword evidence="7 8" id="KW-0472">Membrane</keyword>
<evidence type="ECO:0000256" key="4">
    <source>
        <dbReference type="ARBA" id="ARBA00022692"/>
    </source>
</evidence>
<evidence type="ECO:0000313" key="9">
    <source>
        <dbReference type="EMBL" id="KAK4534075.1"/>
    </source>
</evidence>
<feature type="transmembrane region" description="Helical" evidence="8">
    <location>
        <begin position="54"/>
        <end position="76"/>
    </location>
</feature>
<gene>
    <name evidence="9" type="ORF">CDCA_CDCA01G0100</name>
</gene>
<keyword evidence="10" id="KW-1185">Reference proteome</keyword>
<evidence type="ECO:0000256" key="1">
    <source>
        <dbReference type="ARBA" id="ARBA00004477"/>
    </source>
</evidence>
<dbReference type="Pfam" id="PF02109">
    <property type="entry name" value="DAD"/>
    <property type="match status" value="1"/>
</dbReference>
<keyword evidence="5 8" id="KW-0256">Endoplasmic reticulum</keyword>
<comment type="subunit">
    <text evidence="8">Component of the oligosaccharyltransferase (OST) complex.</text>
</comment>
<comment type="subcellular location">
    <subcellularLocation>
        <location evidence="1 8">Endoplasmic reticulum membrane</location>
        <topology evidence="1 8">Multi-pass membrane protein</topology>
    </subcellularLocation>
</comment>
<dbReference type="PANTHER" id="PTHR10705:SF0">
    <property type="entry name" value="DOLICHYL-DIPHOSPHOOLIGOSACCHARIDE--PROTEIN GLYCOSYLTRANSFERASE SUBUNIT DAD1"/>
    <property type="match status" value="1"/>
</dbReference>
<accession>A0AAV9IPR1</accession>
<dbReference type="Proteomes" id="UP001301350">
    <property type="component" value="Unassembled WGS sequence"/>
</dbReference>
<evidence type="ECO:0000256" key="7">
    <source>
        <dbReference type="ARBA" id="ARBA00023136"/>
    </source>
</evidence>
<keyword evidence="6 8" id="KW-1133">Transmembrane helix</keyword>
<comment type="pathway">
    <text evidence="2 8">Protein modification; protein glycosylation.</text>
</comment>
<feature type="transmembrane region" description="Helical" evidence="8">
    <location>
        <begin position="28"/>
        <end position="48"/>
    </location>
</feature>
<evidence type="ECO:0000256" key="6">
    <source>
        <dbReference type="ARBA" id="ARBA00022989"/>
    </source>
</evidence>
<organism evidence="9 10">
    <name type="scientific">Cyanidium caldarium</name>
    <name type="common">Red alga</name>
    <dbReference type="NCBI Taxonomy" id="2771"/>
    <lineage>
        <taxon>Eukaryota</taxon>
        <taxon>Rhodophyta</taxon>
        <taxon>Bangiophyceae</taxon>
        <taxon>Cyanidiales</taxon>
        <taxon>Cyanidiaceae</taxon>
        <taxon>Cyanidium</taxon>
    </lineage>
</organism>